<evidence type="ECO:0000256" key="4">
    <source>
        <dbReference type="ARBA" id="ARBA00022452"/>
    </source>
</evidence>
<keyword evidence="7 10" id="KW-0472">Membrane</keyword>
<dbReference type="Gene3D" id="2.170.130.10">
    <property type="entry name" value="TonB-dependent receptor, plug domain"/>
    <property type="match status" value="1"/>
</dbReference>
<feature type="domain" description="TonB-dependent receptor-like beta-barrel" evidence="13">
    <location>
        <begin position="213"/>
        <end position="614"/>
    </location>
</feature>
<name>A0ABQ5YG51_9NEIS</name>
<accession>A0ABQ5YG51</accession>
<feature type="chain" id="PRO_5045205502" evidence="12">
    <location>
        <begin position="24"/>
        <end position="650"/>
    </location>
</feature>
<dbReference type="InterPro" id="IPR012910">
    <property type="entry name" value="Plug_dom"/>
</dbReference>
<dbReference type="SUPFAM" id="SSF56935">
    <property type="entry name" value="Porins"/>
    <property type="match status" value="1"/>
</dbReference>
<evidence type="ECO:0000256" key="10">
    <source>
        <dbReference type="PROSITE-ProRule" id="PRU01360"/>
    </source>
</evidence>
<dbReference type="PANTHER" id="PTHR30069">
    <property type="entry name" value="TONB-DEPENDENT OUTER MEMBRANE RECEPTOR"/>
    <property type="match status" value="1"/>
</dbReference>
<dbReference type="PROSITE" id="PS52016">
    <property type="entry name" value="TONB_DEPENDENT_REC_3"/>
    <property type="match status" value="1"/>
</dbReference>
<keyword evidence="12" id="KW-0732">Signal</keyword>
<evidence type="ECO:0000256" key="2">
    <source>
        <dbReference type="ARBA" id="ARBA00009810"/>
    </source>
</evidence>
<feature type="domain" description="TonB-dependent receptor plug" evidence="14">
    <location>
        <begin position="42"/>
        <end position="148"/>
    </location>
</feature>
<gene>
    <name evidence="15" type="primary">btuB_1</name>
    <name evidence="15" type="ORF">GCM10007907_14170</name>
</gene>
<dbReference type="InterPro" id="IPR037066">
    <property type="entry name" value="Plug_dom_sf"/>
</dbReference>
<dbReference type="InterPro" id="IPR000531">
    <property type="entry name" value="Beta-barrel_TonB"/>
</dbReference>
<keyword evidence="4 10" id="KW-1134">Transmembrane beta strand</keyword>
<dbReference type="EMBL" id="BSOG01000001">
    <property type="protein sequence ID" value="GLR12627.1"/>
    <property type="molecule type" value="Genomic_DNA"/>
</dbReference>
<evidence type="ECO:0000256" key="8">
    <source>
        <dbReference type="ARBA" id="ARBA00023170"/>
    </source>
</evidence>
<comment type="subcellular location">
    <subcellularLocation>
        <location evidence="1 10">Cell outer membrane</location>
        <topology evidence="1 10">Multi-pass membrane protein</topology>
    </subcellularLocation>
</comment>
<evidence type="ECO:0000256" key="7">
    <source>
        <dbReference type="ARBA" id="ARBA00023136"/>
    </source>
</evidence>
<protein>
    <submittedName>
        <fullName evidence="15">TonB-dependent receptor</fullName>
    </submittedName>
</protein>
<comment type="caution">
    <text evidence="15">The sequence shown here is derived from an EMBL/GenBank/DDBJ whole genome shotgun (WGS) entry which is preliminary data.</text>
</comment>
<evidence type="ECO:0000256" key="11">
    <source>
        <dbReference type="RuleBase" id="RU003357"/>
    </source>
</evidence>
<keyword evidence="3 10" id="KW-0813">Transport</keyword>
<evidence type="ECO:0000259" key="13">
    <source>
        <dbReference type="Pfam" id="PF00593"/>
    </source>
</evidence>
<evidence type="ECO:0000259" key="14">
    <source>
        <dbReference type="Pfam" id="PF07715"/>
    </source>
</evidence>
<keyword evidence="6 11" id="KW-0798">TonB box</keyword>
<dbReference type="CDD" id="cd01347">
    <property type="entry name" value="ligand_gated_channel"/>
    <property type="match status" value="1"/>
</dbReference>
<evidence type="ECO:0000256" key="3">
    <source>
        <dbReference type="ARBA" id="ARBA00022448"/>
    </source>
</evidence>
<dbReference type="PANTHER" id="PTHR30069:SF27">
    <property type="entry name" value="BLL4766 PROTEIN"/>
    <property type="match status" value="1"/>
</dbReference>
<keyword evidence="16" id="KW-1185">Reference proteome</keyword>
<dbReference type="Pfam" id="PF00593">
    <property type="entry name" value="TonB_dep_Rec_b-barrel"/>
    <property type="match status" value="1"/>
</dbReference>
<comment type="similarity">
    <text evidence="2 10 11">Belongs to the TonB-dependent receptor family.</text>
</comment>
<evidence type="ECO:0000313" key="15">
    <source>
        <dbReference type="EMBL" id="GLR12627.1"/>
    </source>
</evidence>
<evidence type="ECO:0000313" key="16">
    <source>
        <dbReference type="Proteomes" id="UP001156706"/>
    </source>
</evidence>
<proteinExistence type="inferred from homology"/>
<keyword evidence="8 15" id="KW-0675">Receptor</keyword>
<evidence type="ECO:0000256" key="1">
    <source>
        <dbReference type="ARBA" id="ARBA00004571"/>
    </source>
</evidence>
<organism evidence="15 16">
    <name type="scientific">Chitinimonas prasina</name>
    <dbReference type="NCBI Taxonomy" id="1434937"/>
    <lineage>
        <taxon>Bacteria</taxon>
        <taxon>Pseudomonadati</taxon>
        <taxon>Pseudomonadota</taxon>
        <taxon>Betaproteobacteria</taxon>
        <taxon>Neisseriales</taxon>
        <taxon>Chitinibacteraceae</taxon>
        <taxon>Chitinimonas</taxon>
    </lineage>
</organism>
<reference evidence="16" key="1">
    <citation type="journal article" date="2019" name="Int. J. Syst. Evol. Microbiol.">
        <title>The Global Catalogue of Microorganisms (GCM) 10K type strain sequencing project: providing services to taxonomists for standard genome sequencing and annotation.</title>
        <authorList>
            <consortium name="The Broad Institute Genomics Platform"/>
            <consortium name="The Broad Institute Genome Sequencing Center for Infectious Disease"/>
            <person name="Wu L."/>
            <person name="Ma J."/>
        </authorList>
    </citation>
    <scope>NUCLEOTIDE SEQUENCE [LARGE SCALE GENOMIC DNA]</scope>
    <source>
        <strain evidence="16">NBRC 110044</strain>
    </source>
</reference>
<dbReference type="RefSeq" id="WP_284195745.1">
    <property type="nucleotide sequence ID" value="NZ_BSOG01000001.1"/>
</dbReference>
<dbReference type="Proteomes" id="UP001156706">
    <property type="component" value="Unassembled WGS sequence"/>
</dbReference>
<keyword evidence="9 10" id="KW-0998">Cell outer membrane</keyword>
<keyword evidence="5 10" id="KW-0812">Transmembrane</keyword>
<dbReference type="InterPro" id="IPR039426">
    <property type="entry name" value="TonB-dep_rcpt-like"/>
</dbReference>
<feature type="signal peptide" evidence="12">
    <location>
        <begin position="1"/>
        <end position="23"/>
    </location>
</feature>
<evidence type="ECO:0000256" key="9">
    <source>
        <dbReference type="ARBA" id="ARBA00023237"/>
    </source>
</evidence>
<evidence type="ECO:0000256" key="6">
    <source>
        <dbReference type="ARBA" id="ARBA00023077"/>
    </source>
</evidence>
<evidence type="ECO:0000256" key="12">
    <source>
        <dbReference type="SAM" id="SignalP"/>
    </source>
</evidence>
<sequence>MYSRLTSLSAAMMLAGLATSAFATEQTQTLVVTATRLPAAAADQPVNISVISREEIERSAASNLIALLEGVVGITVRNSDGTDNGSIDLRGFGITAASNTLILLDGIKLNDNDLSSPKLSGMALDRLERIEIVRGGAVAWGGGSTGGVINLITRQGPGGNVSLRAGSHQSRELFAGAGFGTQLKLRLDGYHQESDGFRRNSAHKTNAGSATLGWQAGDTRLSLGLARDEHENRFAGPRAVNPATGSDEFVTDPWGSSNLADHGDIDNTRYTLHGEGKLGQARWVVDLSRREKDQDSYFEDAYDGISRARNEIRENRFSPRAAYDFGALDLAGGVDISRSLANGSNSYSSPFYNSSGTSTSVQKTRAFWLDGGYAMAVGTRITLGARTERAEQTLHSSGQLTSDRKSSPLALQLGLRHVLSPELSLYARLGKSYRLPNADELAYSSDLRTQTSRDLEAGLDARLPLGKLRVSLFNLRLNDEIAFQPHVNGFGANINLQPTQRRGLEADWSYQAGNLSLGANLAWQDAEFRSGIYAGHNVAGKQVPLVPKLQGNLLVGWAFSEATRLSASLHGVGDSRLDNDQDNTGAKLAGYGTVNLKLSHQLGDLQLALSGQNLADKRYATYGIKSTTASNYNLYPMPGRRWFASAAYRF</sequence>
<dbReference type="InterPro" id="IPR036942">
    <property type="entry name" value="Beta-barrel_TonB_sf"/>
</dbReference>
<dbReference type="Gene3D" id="2.40.170.20">
    <property type="entry name" value="TonB-dependent receptor, beta-barrel domain"/>
    <property type="match status" value="1"/>
</dbReference>
<evidence type="ECO:0000256" key="5">
    <source>
        <dbReference type="ARBA" id="ARBA00022692"/>
    </source>
</evidence>
<dbReference type="Pfam" id="PF07715">
    <property type="entry name" value="Plug"/>
    <property type="match status" value="1"/>
</dbReference>